<gene>
    <name evidence="6" type="ORF">G6F64_007438</name>
</gene>
<dbReference type="InterPro" id="IPR018170">
    <property type="entry name" value="Aldo/ket_reductase_CS"/>
</dbReference>
<name>A0A9P6X733_RHIOR</name>
<evidence type="ECO:0000256" key="2">
    <source>
        <dbReference type="PIRSR" id="PIRSR000097-1"/>
    </source>
</evidence>
<dbReference type="PROSITE" id="PS00062">
    <property type="entry name" value="ALDOKETO_REDUCTASE_2"/>
    <property type="match status" value="1"/>
</dbReference>
<feature type="binding site" evidence="3">
    <location>
        <position position="115"/>
    </location>
    <ligand>
        <name>substrate</name>
    </ligand>
</feature>
<dbReference type="PRINTS" id="PR00069">
    <property type="entry name" value="ALDKETRDTASE"/>
</dbReference>
<feature type="active site" description="Proton donor" evidence="2">
    <location>
        <position position="53"/>
    </location>
</feature>
<evidence type="ECO:0000259" key="5">
    <source>
        <dbReference type="Pfam" id="PF00248"/>
    </source>
</evidence>
<dbReference type="Proteomes" id="UP000716291">
    <property type="component" value="Unassembled WGS sequence"/>
</dbReference>
<evidence type="ECO:0000256" key="3">
    <source>
        <dbReference type="PIRSR" id="PIRSR000097-2"/>
    </source>
</evidence>
<dbReference type="OrthoDB" id="416253at2759"/>
<accession>A0A9P6X733</accession>
<dbReference type="Gene3D" id="3.20.20.100">
    <property type="entry name" value="NADP-dependent oxidoreductase domain"/>
    <property type="match status" value="1"/>
</dbReference>
<dbReference type="InterPro" id="IPR020471">
    <property type="entry name" value="AKR"/>
</dbReference>
<dbReference type="GO" id="GO:0016616">
    <property type="term" value="F:oxidoreductase activity, acting on the CH-OH group of donors, NAD or NADP as acceptor"/>
    <property type="evidence" value="ECO:0007669"/>
    <property type="project" value="UniProtKB-ARBA"/>
</dbReference>
<dbReference type="PANTHER" id="PTHR11732">
    <property type="entry name" value="ALDO/KETO REDUCTASE"/>
    <property type="match status" value="1"/>
</dbReference>
<organism evidence="6 7">
    <name type="scientific">Rhizopus oryzae</name>
    <name type="common">Mucormycosis agent</name>
    <name type="synonym">Rhizopus arrhizus var. delemar</name>
    <dbReference type="NCBI Taxonomy" id="64495"/>
    <lineage>
        <taxon>Eukaryota</taxon>
        <taxon>Fungi</taxon>
        <taxon>Fungi incertae sedis</taxon>
        <taxon>Mucoromycota</taxon>
        <taxon>Mucoromycotina</taxon>
        <taxon>Mucoromycetes</taxon>
        <taxon>Mucorales</taxon>
        <taxon>Mucorineae</taxon>
        <taxon>Rhizopodaceae</taxon>
        <taxon>Rhizopus</taxon>
    </lineage>
</organism>
<reference evidence="6" key="1">
    <citation type="journal article" date="2020" name="Microb. Genom.">
        <title>Genetic diversity of clinical and environmental Mucorales isolates obtained from an investigation of mucormycosis cases among solid organ transplant recipients.</title>
        <authorList>
            <person name="Nguyen M.H."/>
            <person name="Kaul D."/>
            <person name="Muto C."/>
            <person name="Cheng S.J."/>
            <person name="Richter R.A."/>
            <person name="Bruno V.M."/>
            <person name="Liu G."/>
            <person name="Beyhan S."/>
            <person name="Sundermann A.J."/>
            <person name="Mounaud S."/>
            <person name="Pasculle A.W."/>
            <person name="Nierman W.C."/>
            <person name="Driscoll E."/>
            <person name="Cumbie R."/>
            <person name="Clancy C.J."/>
            <person name="Dupont C.L."/>
        </authorList>
    </citation>
    <scope>NUCLEOTIDE SEQUENCE</scope>
    <source>
        <strain evidence="6">GL11</strain>
    </source>
</reference>
<evidence type="ECO:0000313" key="6">
    <source>
        <dbReference type="EMBL" id="KAG1306643.1"/>
    </source>
</evidence>
<dbReference type="SUPFAM" id="SSF51430">
    <property type="entry name" value="NAD(P)-linked oxidoreductase"/>
    <property type="match status" value="1"/>
</dbReference>
<dbReference type="FunFam" id="3.20.20.100:FF:000002">
    <property type="entry name" value="2,5-diketo-D-gluconic acid reductase A"/>
    <property type="match status" value="1"/>
</dbReference>
<keyword evidence="7" id="KW-1185">Reference proteome</keyword>
<dbReference type="InterPro" id="IPR023210">
    <property type="entry name" value="NADP_OxRdtase_dom"/>
</dbReference>
<dbReference type="PIRSF" id="PIRSF000097">
    <property type="entry name" value="AKR"/>
    <property type="match status" value="1"/>
</dbReference>
<feature type="site" description="Lowers pKa of active site Tyr" evidence="4">
    <location>
        <position position="82"/>
    </location>
</feature>
<comment type="caution">
    <text evidence="6">The sequence shown here is derived from an EMBL/GenBank/DDBJ whole genome shotgun (WGS) entry which is preliminary data.</text>
</comment>
<sequence length="322" mass="36806">MSSQKDYITLNRTGQKMPIVGFGTARIDAKDTEEVIYNAIKTGYRLVDAALLYGNEAEVGKGIKRALSDGIVKREELFVISKLWNSHHNKDSVRKAIKVTLEDLGLDYIDLYLIHWPIPTEFVEPKNPKEISMTKEVVIERSPLHECWRAMEDLVDEGLVRNIGVSNFNVQLLLDLLTYCKYKPATLEIEHHPYLQQKRLVKWVTSQDIHIIAYASFGPSVYNGAVPRPTAHLKSFFEHPVIQKIAKKHNHGEGEILLKWAVQRGIVVIPKTVNVSRMKTNLNLFSFDLDQDDMNEIAALDCNARFNDLVEETFGYELPIFD</sequence>
<dbReference type="InterPro" id="IPR036812">
    <property type="entry name" value="NAD(P)_OxRdtase_dom_sf"/>
</dbReference>
<evidence type="ECO:0000313" key="7">
    <source>
        <dbReference type="Proteomes" id="UP000716291"/>
    </source>
</evidence>
<dbReference type="PROSITE" id="PS00798">
    <property type="entry name" value="ALDOKETO_REDUCTASE_1"/>
    <property type="match status" value="1"/>
</dbReference>
<evidence type="ECO:0000256" key="1">
    <source>
        <dbReference type="ARBA" id="ARBA00023002"/>
    </source>
</evidence>
<evidence type="ECO:0000256" key="4">
    <source>
        <dbReference type="PIRSR" id="PIRSR000097-3"/>
    </source>
</evidence>
<protein>
    <recommendedName>
        <fullName evidence="5">NADP-dependent oxidoreductase domain-containing protein</fullName>
    </recommendedName>
</protein>
<feature type="domain" description="NADP-dependent oxidoreductase" evidence="5">
    <location>
        <begin position="22"/>
        <end position="300"/>
    </location>
</feature>
<keyword evidence="1" id="KW-0560">Oxidoreductase</keyword>
<proteinExistence type="predicted"/>
<dbReference type="Pfam" id="PF00248">
    <property type="entry name" value="Aldo_ket_red"/>
    <property type="match status" value="1"/>
</dbReference>
<dbReference type="EMBL" id="JAANQT010001094">
    <property type="protein sequence ID" value="KAG1306643.1"/>
    <property type="molecule type" value="Genomic_DNA"/>
</dbReference>
<dbReference type="PROSITE" id="PS00063">
    <property type="entry name" value="ALDOKETO_REDUCTASE_3"/>
    <property type="match status" value="1"/>
</dbReference>
<dbReference type="AlphaFoldDB" id="A0A9P6X733"/>